<evidence type="ECO:0000256" key="4">
    <source>
        <dbReference type="ARBA" id="ARBA00022670"/>
    </source>
</evidence>
<feature type="transmembrane region" description="Helical" evidence="12">
    <location>
        <begin position="119"/>
        <end position="136"/>
    </location>
</feature>
<evidence type="ECO:0000256" key="6">
    <source>
        <dbReference type="ARBA" id="ARBA00022723"/>
    </source>
</evidence>
<comment type="cofactor">
    <cofactor evidence="1">
        <name>Zn(2+)</name>
        <dbReference type="ChEBI" id="CHEBI:29105"/>
    </cofactor>
</comment>
<feature type="transmembrane region" description="Helical" evidence="12">
    <location>
        <begin position="62"/>
        <end position="80"/>
    </location>
</feature>
<keyword evidence="6" id="KW-0479">Metal-binding</keyword>
<keyword evidence="9 12" id="KW-1133">Transmembrane helix</keyword>
<keyword evidence="8" id="KW-0862">Zinc</keyword>
<proteinExistence type="inferred from homology"/>
<feature type="transmembrane region" description="Helical" evidence="12">
    <location>
        <begin position="30"/>
        <end position="50"/>
    </location>
</feature>
<dbReference type="PANTHER" id="PTHR39188:SF3">
    <property type="entry name" value="STAGE IV SPORULATION PROTEIN FB"/>
    <property type="match status" value="1"/>
</dbReference>
<comment type="subcellular location">
    <subcellularLocation>
        <location evidence="2">Membrane</location>
        <topology evidence="2">Multi-pass membrane protein</topology>
    </subcellularLocation>
</comment>
<dbReference type="EMBL" id="JBDPZC010000001">
    <property type="protein sequence ID" value="MEO3711427.1"/>
    <property type="molecule type" value="Genomic_DNA"/>
</dbReference>
<protein>
    <submittedName>
        <fullName evidence="14">Site-2 protease family protein</fullName>
    </submittedName>
</protein>
<evidence type="ECO:0000313" key="15">
    <source>
        <dbReference type="Proteomes" id="UP001462640"/>
    </source>
</evidence>
<keyword evidence="15" id="KW-1185">Reference proteome</keyword>
<evidence type="ECO:0000256" key="1">
    <source>
        <dbReference type="ARBA" id="ARBA00001947"/>
    </source>
</evidence>
<feature type="transmembrane region" description="Helical" evidence="12">
    <location>
        <begin position="92"/>
        <end position="112"/>
    </location>
</feature>
<keyword evidence="10" id="KW-0482">Metalloprotease</keyword>
<dbReference type="RefSeq" id="WP_347605154.1">
    <property type="nucleotide sequence ID" value="NZ_JBDPZC010000001.1"/>
</dbReference>
<evidence type="ECO:0000256" key="8">
    <source>
        <dbReference type="ARBA" id="ARBA00022833"/>
    </source>
</evidence>
<evidence type="ECO:0000256" key="9">
    <source>
        <dbReference type="ARBA" id="ARBA00022989"/>
    </source>
</evidence>
<evidence type="ECO:0000256" key="10">
    <source>
        <dbReference type="ARBA" id="ARBA00023049"/>
    </source>
</evidence>
<evidence type="ECO:0000256" key="3">
    <source>
        <dbReference type="ARBA" id="ARBA00007931"/>
    </source>
</evidence>
<dbReference type="InterPro" id="IPR008915">
    <property type="entry name" value="Peptidase_M50"/>
</dbReference>
<dbReference type="GO" id="GO:0008233">
    <property type="term" value="F:peptidase activity"/>
    <property type="evidence" value="ECO:0007669"/>
    <property type="project" value="UniProtKB-KW"/>
</dbReference>
<comment type="similarity">
    <text evidence="3">Belongs to the peptidase M50B family.</text>
</comment>
<evidence type="ECO:0000256" key="7">
    <source>
        <dbReference type="ARBA" id="ARBA00022801"/>
    </source>
</evidence>
<dbReference type="GO" id="GO:0006508">
    <property type="term" value="P:proteolysis"/>
    <property type="evidence" value="ECO:0007669"/>
    <property type="project" value="UniProtKB-KW"/>
</dbReference>
<comment type="caution">
    <text evidence="14">The sequence shown here is derived from an EMBL/GenBank/DDBJ whole genome shotgun (WGS) entry which is preliminary data.</text>
</comment>
<evidence type="ECO:0000256" key="12">
    <source>
        <dbReference type="SAM" id="Phobius"/>
    </source>
</evidence>
<dbReference type="Pfam" id="PF02163">
    <property type="entry name" value="Peptidase_M50"/>
    <property type="match status" value="1"/>
</dbReference>
<dbReference type="Proteomes" id="UP001462640">
    <property type="component" value="Unassembled WGS sequence"/>
</dbReference>
<feature type="transmembrane region" description="Helical" evidence="12">
    <location>
        <begin position="156"/>
        <end position="182"/>
    </location>
</feature>
<dbReference type="CDD" id="cd06160">
    <property type="entry name" value="S2P-M50_like_2"/>
    <property type="match status" value="1"/>
</dbReference>
<evidence type="ECO:0000256" key="11">
    <source>
        <dbReference type="ARBA" id="ARBA00023136"/>
    </source>
</evidence>
<feature type="domain" description="Peptidase M50" evidence="13">
    <location>
        <begin position="40"/>
        <end position="112"/>
    </location>
</feature>
<dbReference type="PANTHER" id="PTHR39188">
    <property type="entry name" value="MEMBRANE-ASSOCIATED ZINC METALLOPROTEASE M50B"/>
    <property type="match status" value="1"/>
</dbReference>
<evidence type="ECO:0000256" key="2">
    <source>
        <dbReference type="ARBA" id="ARBA00004141"/>
    </source>
</evidence>
<evidence type="ECO:0000313" key="14">
    <source>
        <dbReference type="EMBL" id="MEO3711427.1"/>
    </source>
</evidence>
<evidence type="ECO:0000256" key="5">
    <source>
        <dbReference type="ARBA" id="ARBA00022692"/>
    </source>
</evidence>
<keyword evidence="7" id="KW-0378">Hydrolase</keyword>
<reference evidence="14 15" key="1">
    <citation type="submission" date="2024-05" db="EMBL/GenBank/DDBJ databases">
        <title>Roseateles sp. 2.12 16S ribosomal RNA gene Genome sequencing and assembly.</title>
        <authorList>
            <person name="Woo H."/>
        </authorList>
    </citation>
    <scope>NUCLEOTIDE SEQUENCE [LARGE SCALE GENOMIC DNA]</scope>
    <source>
        <strain evidence="14 15">2.12</strain>
    </source>
</reference>
<name>A0ABV0G8P7_9BURK</name>
<keyword evidence="4 14" id="KW-0645">Protease</keyword>
<keyword evidence="11 12" id="KW-0472">Membrane</keyword>
<keyword evidence="5 12" id="KW-0812">Transmembrane</keyword>
<sequence>MIKLLLLLFSGLKLGKLLLSGGSMLLALGVYALLYGWRYAAGFIALLFVHEMGHYLAARYKGLNVGLPTFIPFVGAWIELKDQPHDAQTEAFVGLAGPLLGTVGATVCYLMARSWSVDWLLAVSYAGFFLNLFNLIPVSPFDGGRITAVLSPRIWLLGVPVLVGLFVWRPSPMLILMAVLAWPQLWKAWKYRSESAEGQTYYAVPAAVKWEYGTYYLALAAFLALMSHDVHEMLQRPAGLH</sequence>
<organism evidence="14 15">
    <name type="scientific">Roseateles flavus</name>
    <dbReference type="NCBI Taxonomy" id="3149041"/>
    <lineage>
        <taxon>Bacteria</taxon>
        <taxon>Pseudomonadati</taxon>
        <taxon>Pseudomonadota</taxon>
        <taxon>Betaproteobacteria</taxon>
        <taxon>Burkholderiales</taxon>
        <taxon>Sphaerotilaceae</taxon>
        <taxon>Roseateles</taxon>
    </lineage>
</organism>
<evidence type="ECO:0000259" key="13">
    <source>
        <dbReference type="Pfam" id="PF02163"/>
    </source>
</evidence>
<accession>A0ABV0G8P7</accession>
<gene>
    <name evidence="14" type="ORF">ABDJ40_01460</name>
</gene>